<keyword evidence="2" id="KW-1185">Reference proteome</keyword>
<dbReference type="Proteomes" id="UP001255185">
    <property type="component" value="Unassembled WGS sequence"/>
</dbReference>
<evidence type="ECO:0000313" key="1">
    <source>
        <dbReference type="EMBL" id="MDR6967601.1"/>
    </source>
</evidence>
<comment type="caution">
    <text evidence="1">The sequence shown here is derived from an EMBL/GenBank/DDBJ whole genome shotgun (WGS) entry which is preliminary data.</text>
</comment>
<dbReference type="RefSeq" id="WP_310025812.1">
    <property type="nucleotide sequence ID" value="NZ_JAVDVI010000006.1"/>
</dbReference>
<proteinExistence type="predicted"/>
<evidence type="ECO:0008006" key="3">
    <source>
        <dbReference type="Google" id="ProtNLM"/>
    </source>
</evidence>
<dbReference type="EMBL" id="JAVDVI010000006">
    <property type="protein sequence ID" value="MDR6967601.1"/>
    <property type="molecule type" value="Genomic_DNA"/>
</dbReference>
<reference evidence="1 2" key="1">
    <citation type="submission" date="2023-07" db="EMBL/GenBank/DDBJ databases">
        <title>Sorghum-associated microbial communities from plants grown in Nebraska, USA.</title>
        <authorList>
            <person name="Schachtman D."/>
        </authorList>
    </citation>
    <scope>NUCLEOTIDE SEQUENCE [LARGE SCALE GENOMIC DNA]</scope>
    <source>
        <strain evidence="1 2">3773</strain>
    </source>
</reference>
<organism evidence="1 2">
    <name type="scientific">Flavobacterium arsenatis</name>
    <dbReference type="NCBI Taxonomy" id="1484332"/>
    <lineage>
        <taxon>Bacteria</taxon>
        <taxon>Pseudomonadati</taxon>
        <taxon>Bacteroidota</taxon>
        <taxon>Flavobacteriia</taxon>
        <taxon>Flavobacteriales</taxon>
        <taxon>Flavobacteriaceae</taxon>
        <taxon>Flavobacterium</taxon>
    </lineage>
</organism>
<evidence type="ECO:0000313" key="2">
    <source>
        <dbReference type="Proteomes" id="UP001255185"/>
    </source>
</evidence>
<protein>
    <recommendedName>
        <fullName evidence="3">KAP NTPase domain-containing protein</fullName>
    </recommendedName>
</protein>
<accession>A0ABU1TNX7</accession>
<name>A0ABU1TNX7_9FLAO</name>
<sequence>MENNNLIPKEHNYPAQLTTFEAGLVSFLGNHNLPTSGIFVSVDERLRVFNNIDYVIKLLDPQLSSKSIYLSKYLAATAAGLFDAALNYLWDETILQLRKRVAHFDIEYFYDNAVGGERRNNFRTEEDLIKLQDSELIQGAKEIELISEIGHKHLSLINYMRNWASAAHPNQNEITGLQLISWLETCIKEVISIPLPKAAVEIKKLLSNIRKSAIEASDADEIGVFLTELHQEQADTLAAAFFGIYTRIETETFVRNNVKLLLPLVWGALNEDTKDGFGVKYAHFSANHQTQQKQLAKEFLEIVNGQKHIPDDLRIPEVENSLINLINAHRNMNNFYNEPPFARALLRVIGVPPKVPKKLNKQYVLSIVELFITNGNGITRDAQPIYVGCIKNFDSRQATIALLSFLYDNITNRLQFSLCQNKFKELLVFLRPQLTNASTIELLDLIEKFPGRFDTLRTDSNIKRALKNLEILLK</sequence>
<gene>
    <name evidence="1" type="ORF">J2X31_001613</name>
</gene>